<organism evidence="3 4">
    <name type="scientific">Thiothrix unzii</name>
    <dbReference type="NCBI Taxonomy" id="111769"/>
    <lineage>
        <taxon>Bacteria</taxon>
        <taxon>Pseudomonadati</taxon>
        <taxon>Pseudomonadota</taxon>
        <taxon>Gammaproteobacteria</taxon>
        <taxon>Thiotrichales</taxon>
        <taxon>Thiotrichaceae</taxon>
        <taxon>Thiothrix</taxon>
    </lineage>
</organism>
<evidence type="ECO:0000313" key="4">
    <source>
        <dbReference type="Proteomes" id="UP000672009"/>
    </source>
</evidence>
<dbReference type="RefSeq" id="WP_210217915.1">
    <property type="nucleotide sequence ID" value="NZ_CP072793.1"/>
</dbReference>
<dbReference type="Proteomes" id="UP000672009">
    <property type="component" value="Chromosome"/>
</dbReference>
<gene>
    <name evidence="3" type="ORF">J9260_11570</name>
</gene>
<feature type="domain" description="Glycosyltransferase 2-like" evidence="2">
    <location>
        <begin position="13"/>
        <end position="132"/>
    </location>
</feature>
<dbReference type="Gene3D" id="3.90.550.10">
    <property type="entry name" value="Spore Coat Polysaccharide Biosynthesis Protein SpsA, Chain A"/>
    <property type="match status" value="1"/>
</dbReference>
<protein>
    <submittedName>
        <fullName evidence="3">Glycosyltransferase family 2 protein</fullName>
    </submittedName>
</protein>
<dbReference type="KEGG" id="tun:J9260_11570"/>
<dbReference type="CDD" id="cd02511">
    <property type="entry name" value="Beta4Glucosyltransferase"/>
    <property type="match status" value="1"/>
</dbReference>
<proteinExistence type="inferred from homology"/>
<dbReference type="Pfam" id="PF00535">
    <property type="entry name" value="Glycos_transf_2"/>
    <property type="match status" value="1"/>
</dbReference>
<name>A0A975F7E0_9GAMM</name>
<evidence type="ECO:0000259" key="2">
    <source>
        <dbReference type="Pfam" id="PF00535"/>
    </source>
</evidence>
<dbReference type="InterPro" id="IPR001173">
    <property type="entry name" value="Glyco_trans_2-like"/>
</dbReference>
<accession>A0A975F7E0</accession>
<dbReference type="PANTHER" id="PTHR43630">
    <property type="entry name" value="POLY-BETA-1,6-N-ACETYL-D-GLUCOSAMINE SYNTHASE"/>
    <property type="match status" value="1"/>
</dbReference>
<evidence type="ECO:0000313" key="3">
    <source>
        <dbReference type="EMBL" id="QTR52366.1"/>
    </source>
</evidence>
<dbReference type="PANTHER" id="PTHR43630:SF2">
    <property type="entry name" value="GLYCOSYLTRANSFERASE"/>
    <property type="match status" value="1"/>
</dbReference>
<comment type="similarity">
    <text evidence="1">Belongs to the glycosyltransferase 2 family. WaaE/KdtX subfamily.</text>
</comment>
<sequence>MTNTHPQRPTLAVALIVKNEADNLAACLASVADWVDEIVVLDSGSTDATVSIAESLNARVFINADWPGFGKQRQLAQSHVQADWVLWLDADERVTPELRDEILAVLQNPPADTVFAMPRLSWAFGRFIRHSGWYPDYVLRLYPTQLTQYDDSLVHEKVLLPPNSKIQTLKTDLLHYTYRDMPQYLAKMSQYSNLWAEQKAHEGKSSSIGQAITHGIGCFLRMYIIRRGLLDGVQGFLIAVTNAYFTFAKYADLWVKRNNNAHP</sequence>
<dbReference type="InterPro" id="IPR029044">
    <property type="entry name" value="Nucleotide-diphossugar_trans"/>
</dbReference>
<dbReference type="AlphaFoldDB" id="A0A975F7E0"/>
<evidence type="ECO:0000256" key="1">
    <source>
        <dbReference type="ARBA" id="ARBA00038494"/>
    </source>
</evidence>
<reference evidence="3" key="1">
    <citation type="submission" date="2021-04" db="EMBL/GenBank/DDBJ databases">
        <title>Genomics, taxonomy and metabolism of representatives of sulfur bacteria of the genus Thiothrix: Thiothrix fructosivorans QT, Thiothrix unzii A1T and three new species, Thiothrix subterranea sp. nov., Thiothrix litoralis sp. nov. and 'Candidatus Thiothrix anitrata' sp. nov.</title>
        <authorList>
            <person name="Ravin N.V."/>
            <person name="Smolyakov D."/>
            <person name="Rudenko T.S."/>
            <person name="Mardanov A.V."/>
            <person name="Beletsky A.V."/>
            <person name="Markov N.D."/>
            <person name="Fomenkov A.I."/>
            <person name="Roberts R.J."/>
            <person name="Karnachuk O.V."/>
            <person name="Novikov A."/>
            <person name="Grabovich M.Y."/>
        </authorList>
    </citation>
    <scope>NUCLEOTIDE SEQUENCE</scope>
    <source>
        <strain evidence="3">A1</strain>
    </source>
</reference>
<dbReference type="EMBL" id="CP072793">
    <property type="protein sequence ID" value="QTR52366.1"/>
    <property type="molecule type" value="Genomic_DNA"/>
</dbReference>
<keyword evidence="4" id="KW-1185">Reference proteome</keyword>
<dbReference type="SUPFAM" id="SSF53448">
    <property type="entry name" value="Nucleotide-diphospho-sugar transferases"/>
    <property type="match status" value="1"/>
</dbReference>